<proteinExistence type="predicted"/>
<dbReference type="AlphaFoldDB" id="A0A6J4N428"/>
<feature type="domain" description="MutS2 and Smr-associated SH3" evidence="1">
    <location>
        <begin position="9"/>
        <end position="40"/>
    </location>
</feature>
<protein>
    <recommendedName>
        <fullName evidence="1">MutS2 and Smr-associated SH3 domain-containing protein</fullName>
    </recommendedName>
</protein>
<dbReference type="InterPro" id="IPR046893">
    <property type="entry name" value="MSSS"/>
</dbReference>
<sequence>MSAGELKTGERVRIASLGRTGTVVELRDGKATVEAGGMRL</sequence>
<feature type="non-terminal residue" evidence="2">
    <location>
        <position position="40"/>
    </location>
</feature>
<organism evidence="2">
    <name type="scientific">uncultured Gemmatimonadota bacterium</name>
    <dbReference type="NCBI Taxonomy" id="203437"/>
    <lineage>
        <taxon>Bacteria</taxon>
        <taxon>Pseudomonadati</taxon>
        <taxon>Gemmatimonadota</taxon>
        <taxon>environmental samples</taxon>
    </lineage>
</organism>
<accession>A0A6J4N428</accession>
<evidence type="ECO:0000313" key="2">
    <source>
        <dbReference type="EMBL" id="CAA9374402.1"/>
    </source>
</evidence>
<dbReference type="Pfam" id="PF20297">
    <property type="entry name" value="MSSS"/>
    <property type="match status" value="1"/>
</dbReference>
<evidence type="ECO:0000259" key="1">
    <source>
        <dbReference type="Pfam" id="PF20297"/>
    </source>
</evidence>
<reference evidence="2" key="1">
    <citation type="submission" date="2020-02" db="EMBL/GenBank/DDBJ databases">
        <authorList>
            <person name="Meier V. D."/>
        </authorList>
    </citation>
    <scope>NUCLEOTIDE SEQUENCE</scope>
    <source>
        <strain evidence="2">AVDCRST_MAG89</strain>
    </source>
</reference>
<gene>
    <name evidence="2" type="ORF">AVDCRST_MAG89-4868</name>
</gene>
<name>A0A6J4N428_9BACT</name>
<dbReference type="EMBL" id="CADCTV010001025">
    <property type="protein sequence ID" value="CAA9374402.1"/>
    <property type="molecule type" value="Genomic_DNA"/>
</dbReference>